<dbReference type="RefSeq" id="WP_109604474.1">
    <property type="nucleotide sequence ID" value="NZ_JAMHJO010000006.1"/>
</dbReference>
<organism evidence="2 3">
    <name type="scientific">Oceanotoga teriensis</name>
    <dbReference type="NCBI Taxonomy" id="515440"/>
    <lineage>
        <taxon>Bacteria</taxon>
        <taxon>Thermotogati</taxon>
        <taxon>Thermotogota</taxon>
        <taxon>Thermotogae</taxon>
        <taxon>Petrotogales</taxon>
        <taxon>Petrotogaceae</taxon>
        <taxon>Oceanotoga</taxon>
    </lineage>
</organism>
<sequence length="166" mass="19689">MASKVLGILDYALAKEMEGMQFYRSKSKTVNHPEVKKAFEELGNMEKDHVDYINKLINTIEEDEPIRYNVEDIGKVFNERQKNEIVYGGDFKALRTDIPVLRMAYLIEEDFMNFYEKAANSIEDEEVKKVLNHLADWEKAHRDKIKELYDKISKDYWEHMESDPIF</sequence>
<dbReference type="EMBL" id="QGGI01000006">
    <property type="protein sequence ID" value="PWJ95223.1"/>
    <property type="molecule type" value="Genomic_DNA"/>
</dbReference>
<dbReference type="InterPro" id="IPR012347">
    <property type="entry name" value="Ferritin-like"/>
</dbReference>
<dbReference type="Proteomes" id="UP000245921">
    <property type="component" value="Unassembled WGS sequence"/>
</dbReference>
<dbReference type="CDD" id="cd01045">
    <property type="entry name" value="Ferritin_like_AB"/>
    <property type="match status" value="1"/>
</dbReference>
<dbReference type="Gene3D" id="1.20.1260.10">
    <property type="match status" value="1"/>
</dbReference>
<protein>
    <submittedName>
        <fullName evidence="2">Rubrerythrin</fullName>
    </submittedName>
</protein>
<dbReference type="Pfam" id="PF02915">
    <property type="entry name" value="Rubrerythrin"/>
    <property type="match status" value="1"/>
</dbReference>
<dbReference type="AlphaFoldDB" id="A0AA45C771"/>
<evidence type="ECO:0000313" key="2">
    <source>
        <dbReference type="EMBL" id="PWJ95223.1"/>
    </source>
</evidence>
<comment type="caution">
    <text evidence="2">The sequence shown here is derived from an EMBL/GenBank/DDBJ whole genome shotgun (WGS) entry which is preliminary data.</text>
</comment>
<feature type="domain" description="Rubrerythrin diiron-binding" evidence="1">
    <location>
        <begin position="8"/>
        <end position="149"/>
    </location>
</feature>
<dbReference type="GO" id="GO:0046872">
    <property type="term" value="F:metal ion binding"/>
    <property type="evidence" value="ECO:0007669"/>
    <property type="project" value="InterPro"/>
</dbReference>
<keyword evidence="3" id="KW-1185">Reference proteome</keyword>
<dbReference type="PANTHER" id="PTHR33531">
    <property type="entry name" value="RUBRERYTHRIN SUBFAMILY"/>
    <property type="match status" value="1"/>
</dbReference>
<dbReference type="SUPFAM" id="SSF47240">
    <property type="entry name" value="Ferritin-like"/>
    <property type="match status" value="1"/>
</dbReference>
<reference evidence="2 3" key="1">
    <citation type="submission" date="2018-05" db="EMBL/GenBank/DDBJ databases">
        <title>Genomic Encyclopedia of Type Strains, Phase IV (KMG-IV): sequencing the most valuable type-strain genomes for metagenomic binning, comparative biology and taxonomic classification.</title>
        <authorList>
            <person name="Goeker M."/>
        </authorList>
    </citation>
    <scope>NUCLEOTIDE SEQUENCE [LARGE SCALE GENOMIC DNA]</scope>
    <source>
        <strain evidence="2 3">DSM 24906</strain>
    </source>
</reference>
<dbReference type="InterPro" id="IPR009078">
    <property type="entry name" value="Ferritin-like_SF"/>
</dbReference>
<accession>A0AA45C771</accession>
<gene>
    <name evidence="2" type="ORF">C7380_10630</name>
</gene>
<evidence type="ECO:0000259" key="1">
    <source>
        <dbReference type="Pfam" id="PF02915"/>
    </source>
</evidence>
<dbReference type="GO" id="GO:0016491">
    <property type="term" value="F:oxidoreductase activity"/>
    <property type="evidence" value="ECO:0007669"/>
    <property type="project" value="InterPro"/>
</dbReference>
<name>A0AA45C771_9BACT</name>
<proteinExistence type="predicted"/>
<dbReference type="InterPro" id="IPR003251">
    <property type="entry name" value="Rr_diiron-bd_dom"/>
</dbReference>
<dbReference type="PANTHER" id="PTHR33531:SF7">
    <property type="entry name" value="HYPOTHETICAL MEMBRANE PROTEIN, CONSERVED"/>
    <property type="match status" value="1"/>
</dbReference>
<evidence type="ECO:0000313" key="3">
    <source>
        <dbReference type="Proteomes" id="UP000245921"/>
    </source>
</evidence>